<dbReference type="GO" id="GO:0003677">
    <property type="term" value="F:DNA binding"/>
    <property type="evidence" value="ECO:0007669"/>
    <property type="project" value="UniProtKB-KW"/>
</dbReference>
<dbReference type="InterPro" id="IPR013325">
    <property type="entry name" value="RNA_pol_sigma_r2"/>
</dbReference>
<keyword evidence="4 6" id="KW-0238">DNA-binding</keyword>
<dbReference type="SUPFAM" id="SSF88659">
    <property type="entry name" value="Sigma3 and sigma4 domains of RNA polymerase sigma factors"/>
    <property type="match status" value="1"/>
</dbReference>
<comment type="caution">
    <text evidence="9">The sequence shown here is derived from an EMBL/GenBank/DDBJ whole genome shotgun (WGS) entry which is preliminary data.</text>
</comment>
<organism evidence="9 10">
    <name type="scientific">Rhodohalobacter barkolensis</name>
    <dbReference type="NCBI Taxonomy" id="2053187"/>
    <lineage>
        <taxon>Bacteria</taxon>
        <taxon>Pseudomonadati</taxon>
        <taxon>Balneolota</taxon>
        <taxon>Balneolia</taxon>
        <taxon>Balneolales</taxon>
        <taxon>Balneolaceae</taxon>
        <taxon>Rhodohalobacter</taxon>
    </lineage>
</organism>
<reference evidence="9 10" key="1">
    <citation type="submission" date="2017-11" db="EMBL/GenBank/DDBJ databases">
        <title>Rhodohalobacter 15182 sp. nov., isolated from a salt lake.</title>
        <authorList>
            <person name="Han S."/>
        </authorList>
    </citation>
    <scope>NUCLEOTIDE SEQUENCE [LARGE SCALE GENOMIC DNA]</scope>
    <source>
        <strain evidence="9 10">15182</strain>
    </source>
</reference>
<dbReference type="Proteomes" id="UP000233398">
    <property type="component" value="Unassembled WGS sequence"/>
</dbReference>
<keyword evidence="3 6" id="KW-0731">Sigma factor</keyword>
<comment type="similarity">
    <text evidence="1 6">Belongs to the sigma-70 factor family. ECF subfamily.</text>
</comment>
<dbReference type="Gene3D" id="1.10.10.10">
    <property type="entry name" value="Winged helix-like DNA-binding domain superfamily/Winged helix DNA-binding domain"/>
    <property type="match status" value="1"/>
</dbReference>
<dbReference type="GO" id="GO:0006352">
    <property type="term" value="P:DNA-templated transcription initiation"/>
    <property type="evidence" value="ECO:0007669"/>
    <property type="project" value="InterPro"/>
</dbReference>
<evidence type="ECO:0000313" key="9">
    <source>
        <dbReference type="EMBL" id="PKD43661.1"/>
    </source>
</evidence>
<dbReference type="SUPFAM" id="SSF88946">
    <property type="entry name" value="Sigma2 domain of RNA polymerase sigma factors"/>
    <property type="match status" value="1"/>
</dbReference>
<dbReference type="InterPro" id="IPR007627">
    <property type="entry name" value="RNA_pol_sigma70_r2"/>
</dbReference>
<keyword evidence="10" id="KW-1185">Reference proteome</keyword>
<evidence type="ECO:0000256" key="3">
    <source>
        <dbReference type="ARBA" id="ARBA00023082"/>
    </source>
</evidence>
<dbReference type="Pfam" id="PF04542">
    <property type="entry name" value="Sigma70_r2"/>
    <property type="match status" value="1"/>
</dbReference>
<evidence type="ECO:0000313" key="10">
    <source>
        <dbReference type="Proteomes" id="UP000233398"/>
    </source>
</evidence>
<dbReference type="RefSeq" id="WP_101073202.1">
    <property type="nucleotide sequence ID" value="NZ_PISP01000002.1"/>
</dbReference>
<name>A0A2N0VHJ5_9BACT</name>
<dbReference type="Gene3D" id="1.10.1740.10">
    <property type="match status" value="1"/>
</dbReference>
<dbReference type="NCBIfam" id="TIGR02937">
    <property type="entry name" value="sigma70-ECF"/>
    <property type="match status" value="1"/>
</dbReference>
<evidence type="ECO:0000256" key="2">
    <source>
        <dbReference type="ARBA" id="ARBA00023015"/>
    </source>
</evidence>
<dbReference type="InterPro" id="IPR039425">
    <property type="entry name" value="RNA_pol_sigma-70-like"/>
</dbReference>
<dbReference type="OrthoDB" id="9803470at2"/>
<feature type="domain" description="RNA polymerase sigma-70 region 2" evidence="7">
    <location>
        <begin position="22"/>
        <end position="85"/>
    </location>
</feature>
<sequence>MASLTKQEIRKQEDFNDEIIPHLDALYNFGLRLTSDPNDAEDLVQDTIVKAYRFFDSYEKGTNAKAWLFRILKNSYINNYRKKSKKPQEVDYDEVASFYESIRAERTETSDMEDKMFRELIDDDISNALDEIPEDFRTVVLLCDVEDFTYEEIANMLDVPIGTIRSRLHRGRNLLKAQLMDYASKKGYTQD</sequence>
<evidence type="ECO:0000256" key="5">
    <source>
        <dbReference type="ARBA" id="ARBA00023163"/>
    </source>
</evidence>
<dbReference type="PROSITE" id="PS01063">
    <property type="entry name" value="SIGMA70_ECF"/>
    <property type="match status" value="1"/>
</dbReference>
<dbReference type="Pfam" id="PF08281">
    <property type="entry name" value="Sigma70_r4_2"/>
    <property type="match status" value="1"/>
</dbReference>
<evidence type="ECO:0000256" key="6">
    <source>
        <dbReference type="RuleBase" id="RU000716"/>
    </source>
</evidence>
<feature type="domain" description="RNA polymerase sigma factor 70 region 4 type 2" evidence="8">
    <location>
        <begin position="124"/>
        <end position="173"/>
    </location>
</feature>
<dbReference type="EMBL" id="PISP01000002">
    <property type="protein sequence ID" value="PKD43661.1"/>
    <property type="molecule type" value="Genomic_DNA"/>
</dbReference>
<dbReference type="PANTHER" id="PTHR43133:SF59">
    <property type="entry name" value="ECF RNA POLYMERASE SIGMA FACTOR SIGR"/>
    <property type="match status" value="1"/>
</dbReference>
<evidence type="ECO:0000256" key="4">
    <source>
        <dbReference type="ARBA" id="ARBA00023125"/>
    </source>
</evidence>
<keyword evidence="5 6" id="KW-0804">Transcription</keyword>
<dbReference type="InterPro" id="IPR013324">
    <property type="entry name" value="RNA_pol_sigma_r3/r4-like"/>
</dbReference>
<proteinExistence type="inferred from homology"/>
<dbReference type="InterPro" id="IPR036388">
    <property type="entry name" value="WH-like_DNA-bd_sf"/>
</dbReference>
<dbReference type="AlphaFoldDB" id="A0A2N0VHJ5"/>
<gene>
    <name evidence="9" type="ORF">CWD77_08845</name>
</gene>
<accession>A0A2N0VHJ5</accession>
<evidence type="ECO:0000259" key="8">
    <source>
        <dbReference type="Pfam" id="PF08281"/>
    </source>
</evidence>
<dbReference type="PANTHER" id="PTHR43133">
    <property type="entry name" value="RNA POLYMERASE ECF-TYPE SIGMA FACTO"/>
    <property type="match status" value="1"/>
</dbReference>
<dbReference type="InterPro" id="IPR014284">
    <property type="entry name" value="RNA_pol_sigma-70_dom"/>
</dbReference>
<dbReference type="InterPro" id="IPR013249">
    <property type="entry name" value="RNA_pol_sigma70_r4_t2"/>
</dbReference>
<evidence type="ECO:0000259" key="7">
    <source>
        <dbReference type="Pfam" id="PF04542"/>
    </source>
</evidence>
<dbReference type="GO" id="GO:0016987">
    <property type="term" value="F:sigma factor activity"/>
    <property type="evidence" value="ECO:0007669"/>
    <property type="project" value="UniProtKB-KW"/>
</dbReference>
<dbReference type="InterPro" id="IPR000838">
    <property type="entry name" value="RNA_pol_sigma70_ECF_CS"/>
</dbReference>
<evidence type="ECO:0000256" key="1">
    <source>
        <dbReference type="ARBA" id="ARBA00010641"/>
    </source>
</evidence>
<protein>
    <recommendedName>
        <fullName evidence="6">RNA polymerase sigma factor</fullName>
    </recommendedName>
</protein>
<keyword evidence="2 6" id="KW-0805">Transcription regulation</keyword>
<dbReference type="CDD" id="cd06171">
    <property type="entry name" value="Sigma70_r4"/>
    <property type="match status" value="1"/>
</dbReference>